<keyword evidence="2" id="KW-0547">Nucleotide-binding</keyword>
<evidence type="ECO:0000256" key="3">
    <source>
        <dbReference type="ARBA" id="ARBA00022840"/>
    </source>
</evidence>
<dbReference type="PANTHER" id="PTHR19375">
    <property type="entry name" value="HEAT SHOCK PROTEIN 70KDA"/>
    <property type="match status" value="1"/>
</dbReference>
<dbReference type="PRINTS" id="PR00301">
    <property type="entry name" value="HEATSHOCK70"/>
</dbReference>
<dbReference type="InterPro" id="IPR021030">
    <property type="entry name" value="DUF3731"/>
</dbReference>
<proteinExistence type="inferred from homology"/>
<dbReference type="GO" id="GO:0140662">
    <property type="term" value="F:ATP-dependent protein folding chaperone"/>
    <property type="evidence" value="ECO:0007669"/>
    <property type="project" value="InterPro"/>
</dbReference>
<dbReference type="Pfam" id="PF00012">
    <property type="entry name" value="HSP70"/>
    <property type="match status" value="1"/>
</dbReference>
<dbReference type="InterPro" id="IPR018181">
    <property type="entry name" value="Heat_shock_70_CS"/>
</dbReference>
<protein>
    <submittedName>
        <fullName evidence="4">Actin-like ATPase involved in cell morphogenesis</fullName>
    </submittedName>
</protein>
<dbReference type="CDD" id="cd10170">
    <property type="entry name" value="ASKHA_NBD_HSP70"/>
    <property type="match status" value="1"/>
</dbReference>
<dbReference type="PROSITE" id="PS00329">
    <property type="entry name" value="HSP70_2"/>
    <property type="match status" value="1"/>
</dbReference>
<name>A0AAE4AQS0_9BACT</name>
<dbReference type="InterPro" id="IPR043129">
    <property type="entry name" value="ATPase_NBD"/>
</dbReference>
<dbReference type="GO" id="GO:0005524">
    <property type="term" value="F:ATP binding"/>
    <property type="evidence" value="ECO:0007669"/>
    <property type="project" value="UniProtKB-KW"/>
</dbReference>
<evidence type="ECO:0000313" key="4">
    <source>
        <dbReference type="EMBL" id="MDQ0290682.1"/>
    </source>
</evidence>
<dbReference type="SUPFAM" id="SSF53067">
    <property type="entry name" value="Actin-like ATPase domain"/>
    <property type="match status" value="2"/>
</dbReference>
<dbReference type="Proteomes" id="UP001238163">
    <property type="component" value="Unassembled WGS sequence"/>
</dbReference>
<comment type="similarity">
    <text evidence="1">Belongs to the heat shock protein 70 family.</text>
</comment>
<dbReference type="EMBL" id="JAUSVL010000001">
    <property type="protein sequence ID" value="MDQ0290682.1"/>
    <property type="molecule type" value="Genomic_DNA"/>
</dbReference>
<evidence type="ECO:0000256" key="2">
    <source>
        <dbReference type="ARBA" id="ARBA00022741"/>
    </source>
</evidence>
<dbReference type="InterPro" id="IPR013126">
    <property type="entry name" value="Hsp_70_fam"/>
</dbReference>
<dbReference type="Pfam" id="PF12531">
    <property type="entry name" value="DUF3731"/>
    <property type="match status" value="1"/>
</dbReference>
<organism evidence="4 5">
    <name type="scientific">Oligosphaera ethanolica</name>
    <dbReference type="NCBI Taxonomy" id="760260"/>
    <lineage>
        <taxon>Bacteria</taxon>
        <taxon>Pseudomonadati</taxon>
        <taxon>Lentisphaerota</taxon>
        <taxon>Oligosphaeria</taxon>
        <taxon>Oligosphaerales</taxon>
        <taxon>Oligosphaeraceae</taxon>
        <taxon>Oligosphaera</taxon>
    </lineage>
</organism>
<comment type="caution">
    <text evidence="4">The sequence shown here is derived from an EMBL/GenBank/DDBJ whole genome shotgun (WGS) entry which is preliminary data.</text>
</comment>
<reference evidence="4" key="1">
    <citation type="submission" date="2023-07" db="EMBL/GenBank/DDBJ databases">
        <title>Genomic Encyclopedia of Type Strains, Phase IV (KMG-IV): sequencing the most valuable type-strain genomes for metagenomic binning, comparative biology and taxonomic classification.</title>
        <authorList>
            <person name="Goeker M."/>
        </authorList>
    </citation>
    <scope>NUCLEOTIDE SEQUENCE</scope>
    <source>
        <strain evidence="4">DSM 24202</strain>
    </source>
</reference>
<evidence type="ECO:0000256" key="1">
    <source>
        <dbReference type="ARBA" id="ARBA00007381"/>
    </source>
</evidence>
<keyword evidence="3" id="KW-0067">ATP-binding</keyword>
<dbReference type="PROSITE" id="PS00297">
    <property type="entry name" value="HSP70_1"/>
    <property type="match status" value="1"/>
</dbReference>
<gene>
    <name evidence="4" type="ORF">J3R75_002789</name>
</gene>
<dbReference type="AlphaFoldDB" id="A0AAE4AQS0"/>
<evidence type="ECO:0000313" key="5">
    <source>
        <dbReference type="Proteomes" id="UP001238163"/>
    </source>
</evidence>
<accession>A0AAE4AQS0</accession>
<dbReference type="Gene3D" id="3.30.420.40">
    <property type="match status" value="2"/>
</dbReference>
<sequence>MSNSAAATDFLSRYIIGIDLGTTNCSVHFVDSEAEQPHITPFPVVQLTAAGEWSPEALLPSFCYLPGESELPPKALDLPWAKNPPHAVGRFARDQGALVPERLVFSAKSWLAHAGVDRLKPILPWGGELGPQMRSPVQASAAYLQHICRAWDHQHGKNRDRDGNPCLIADQQIIVTVPASFDESARELTLRAAKEAGMKHITLIEEPLAAFYAWLDSHQQSWQKNLAAGDAVLVMDVGGGTTDFTLVRIEKDAVIRRHAVGDHLLLGGDNMDMALARQAESAWKTRLPQRQWSMLCQECRRAKEKLLADDAPDSIVVQLAAPGSAVLAGMKTHRFAREDVRKLVSDGFFPALPVDSPPPERRQGIQELGLPYAADAAVTRHLLHFLKHAGEEAGQVARPTHILFNGGVMIPSAVRERVRAIVGGWQGRDTVPELAGTDFSLAVSQGAAYYGMVRRGQGIRVKGGIARAYYLQVEQQGHPQLICVMPRDTDEGQVRRLPEPVFQLRANQPVSFPLFASATRLHDQLGDRVDDFAEISALPPLQAVMKYGKGSEHTLLSVVLSACLNELGTLDLWCEAVDSSHRFPLAFDLRGNSTPDDATAAPRGVTVAEERIAAAMQELQRGFAGAPTALSAVTKAMENALDIPRADWNAALCRRIADELLRNHAWRTTTAQHEARWLNLLGFCLRPGFGVAGDDWRLRECWKLWLQGPAAAKNAQIQADWWICWRRIAPGLRSGQQDQIAGAITRAVVSKDEKNAVHKGQPAGLEQWRCLAALEHLSAQSKLRLLQVLLQNSGRWPEPFFWIIARLAARRPFHGPQNAVVPAGKWEPLLPELLSRAHRDNGCRPALFAIANSCRLTGIRGIDLGAAARKQATAFLDKHQAPAEWLAMLNDIQAQHEPSRAFQTELMGDELPLGLVINNPGTDDTSSTQS</sequence>
<keyword evidence="5" id="KW-1185">Reference proteome</keyword>
<dbReference type="RefSeq" id="WP_307262414.1">
    <property type="nucleotide sequence ID" value="NZ_JAUSVL010000001.1"/>
</dbReference>